<evidence type="ECO:0000256" key="1">
    <source>
        <dbReference type="SAM" id="SignalP"/>
    </source>
</evidence>
<sequence length="76" mass="8047">MVSALCISSGTAMTVAMAVSLMATVSTEPKAGSMRMVAWGRMILRSAWARDMPSARPARICPGRTDSMPARITSAE</sequence>
<gene>
    <name evidence="2" type="ORF">G6F64_014550</name>
</gene>
<dbReference type="EMBL" id="JAANQT010008771">
    <property type="protein sequence ID" value="KAG1280021.1"/>
    <property type="molecule type" value="Genomic_DNA"/>
</dbReference>
<organism evidence="2 3">
    <name type="scientific">Rhizopus oryzae</name>
    <name type="common">Mucormycosis agent</name>
    <name type="synonym">Rhizopus arrhizus var. delemar</name>
    <dbReference type="NCBI Taxonomy" id="64495"/>
    <lineage>
        <taxon>Eukaryota</taxon>
        <taxon>Fungi</taxon>
        <taxon>Fungi incertae sedis</taxon>
        <taxon>Mucoromycota</taxon>
        <taxon>Mucoromycotina</taxon>
        <taxon>Mucoromycetes</taxon>
        <taxon>Mucorales</taxon>
        <taxon>Mucorineae</taxon>
        <taxon>Rhizopodaceae</taxon>
        <taxon>Rhizopus</taxon>
    </lineage>
</organism>
<proteinExistence type="predicted"/>
<name>A0A9P6WTD3_RHIOR</name>
<accession>A0A9P6WTD3</accession>
<feature type="chain" id="PRO_5040129191" description="Secreted protein" evidence="1">
    <location>
        <begin position="19"/>
        <end position="76"/>
    </location>
</feature>
<dbReference type="AlphaFoldDB" id="A0A9P6WTD3"/>
<comment type="caution">
    <text evidence="2">The sequence shown here is derived from an EMBL/GenBank/DDBJ whole genome shotgun (WGS) entry which is preliminary data.</text>
</comment>
<protein>
    <recommendedName>
        <fullName evidence="4">Secreted protein</fullName>
    </recommendedName>
</protein>
<feature type="signal peptide" evidence="1">
    <location>
        <begin position="1"/>
        <end position="18"/>
    </location>
</feature>
<reference evidence="2" key="1">
    <citation type="journal article" date="2020" name="Microb. Genom.">
        <title>Genetic diversity of clinical and environmental Mucorales isolates obtained from an investigation of mucormycosis cases among solid organ transplant recipients.</title>
        <authorList>
            <person name="Nguyen M.H."/>
            <person name="Kaul D."/>
            <person name="Muto C."/>
            <person name="Cheng S.J."/>
            <person name="Richter R.A."/>
            <person name="Bruno V.M."/>
            <person name="Liu G."/>
            <person name="Beyhan S."/>
            <person name="Sundermann A.J."/>
            <person name="Mounaud S."/>
            <person name="Pasculle A.W."/>
            <person name="Nierman W.C."/>
            <person name="Driscoll E."/>
            <person name="Cumbie R."/>
            <person name="Clancy C.J."/>
            <person name="Dupont C.L."/>
        </authorList>
    </citation>
    <scope>NUCLEOTIDE SEQUENCE</scope>
    <source>
        <strain evidence="2">GL11</strain>
    </source>
</reference>
<evidence type="ECO:0000313" key="2">
    <source>
        <dbReference type="EMBL" id="KAG1280021.1"/>
    </source>
</evidence>
<keyword evidence="1" id="KW-0732">Signal</keyword>
<evidence type="ECO:0000313" key="3">
    <source>
        <dbReference type="Proteomes" id="UP000716291"/>
    </source>
</evidence>
<evidence type="ECO:0008006" key="4">
    <source>
        <dbReference type="Google" id="ProtNLM"/>
    </source>
</evidence>
<dbReference type="Proteomes" id="UP000716291">
    <property type="component" value="Unassembled WGS sequence"/>
</dbReference>
<keyword evidence="3" id="KW-1185">Reference proteome</keyword>